<dbReference type="EMBL" id="JAMPLM010000048">
    <property type="protein sequence ID" value="MEP1061930.1"/>
    <property type="molecule type" value="Genomic_DNA"/>
</dbReference>
<organism evidence="3 4">
    <name type="scientific">Stenomitos frigidus AS-A4</name>
    <dbReference type="NCBI Taxonomy" id="2933935"/>
    <lineage>
        <taxon>Bacteria</taxon>
        <taxon>Bacillati</taxon>
        <taxon>Cyanobacteriota</taxon>
        <taxon>Cyanophyceae</taxon>
        <taxon>Leptolyngbyales</taxon>
        <taxon>Leptolyngbyaceae</taxon>
        <taxon>Stenomitos</taxon>
    </lineage>
</organism>
<evidence type="ECO:0000313" key="4">
    <source>
        <dbReference type="Proteomes" id="UP001476950"/>
    </source>
</evidence>
<evidence type="ECO:0000256" key="2">
    <source>
        <dbReference type="SAM" id="MobiDB-lite"/>
    </source>
</evidence>
<evidence type="ECO:0000256" key="1">
    <source>
        <dbReference type="SAM" id="Coils"/>
    </source>
</evidence>
<gene>
    <name evidence="3" type="ORF">NDI38_26505</name>
</gene>
<sequence>MTVNATSTDEFDPLDDPQVAAFYNRLRQQQGQLAADRYLLTIKPTGGMNATTPAVVTTNGRTKEHNFKAAPTLTAPLPTSRALAGSDVFTNVILSFDEAAAAAEPALKPAPIAVVTDLAPTAQGEQLANTPTAAVETAEPLKTTVCTVQADQAARIDKTEKISTIAEADSPETAVTRTAKRERKPARSTAAVKQAFEDALAAFVEADKPFKRSHVVQKAGLGASFYDRYPSLRAKVDEAIANVGKPKTQAGTKTMTSEASGTPSAQSVTPEQPLVTETVAPQTVLVAAAMVRAESTDTMPAPTVALTDMNSTQPSTDGLSWATLKAGLKHWQQERDRIAAMIAQLEQQLDEVIDNVTTHERVWALYAPRQVNESHTGE</sequence>
<dbReference type="RefSeq" id="WP_190455469.1">
    <property type="nucleotide sequence ID" value="NZ_JAMPLM010000048.1"/>
</dbReference>
<reference evidence="3 4" key="1">
    <citation type="submission" date="2022-04" db="EMBL/GenBank/DDBJ databases">
        <title>Positive selection, recombination, and allopatry shape intraspecific diversity of widespread and dominant cyanobacteria.</title>
        <authorList>
            <person name="Wei J."/>
            <person name="Shu W."/>
            <person name="Hu C."/>
        </authorList>
    </citation>
    <scope>NUCLEOTIDE SEQUENCE [LARGE SCALE GENOMIC DNA]</scope>
    <source>
        <strain evidence="3 4">AS-A4</strain>
    </source>
</reference>
<accession>A0ABV0KRV2</accession>
<feature type="region of interest" description="Disordered" evidence="2">
    <location>
        <begin position="247"/>
        <end position="271"/>
    </location>
</feature>
<comment type="caution">
    <text evidence="3">The sequence shown here is derived from an EMBL/GenBank/DDBJ whole genome shotgun (WGS) entry which is preliminary data.</text>
</comment>
<evidence type="ECO:0000313" key="3">
    <source>
        <dbReference type="EMBL" id="MEP1061930.1"/>
    </source>
</evidence>
<feature type="coiled-coil region" evidence="1">
    <location>
        <begin position="328"/>
        <end position="362"/>
    </location>
</feature>
<keyword evidence="4" id="KW-1185">Reference proteome</keyword>
<proteinExistence type="predicted"/>
<dbReference type="Proteomes" id="UP001476950">
    <property type="component" value="Unassembled WGS sequence"/>
</dbReference>
<protein>
    <submittedName>
        <fullName evidence="3">Uncharacterized protein</fullName>
    </submittedName>
</protein>
<feature type="compositionally biased region" description="Polar residues" evidence="2">
    <location>
        <begin position="249"/>
        <end position="270"/>
    </location>
</feature>
<keyword evidence="1" id="KW-0175">Coiled coil</keyword>
<name>A0ABV0KRV2_9CYAN</name>